<sequence length="255" mass="29626">MKVIEVKELSFSYVKSFEPLIKNLSFSVEQGTFLMIIGPNGSGKTTLFRLLTGIIKPEKNRVFVWGRDINTYPRRELVKYISALPSTEIIHNEVLRVDDYLELARYPYISGFSGLSDVDYSIIETAKKITQIHKLGKKYLWELSQGELARVRIARMIAQDSKIFIMDEPTAHLDIDHKLWFFGALRRMKANGKTIIAIIHDINFAYRFSDELLVLSDGRIEFLGKKEDVDLKLLERVFNVRIKRVNEDLLFEETF</sequence>
<dbReference type="GO" id="GO:0005524">
    <property type="term" value="F:ATP binding"/>
    <property type="evidence" value="ECO:0007669"/>
    <property type="project" value="UniProtKB-KW"/>
</dbReference>
<protein>
    <submittedName>
        <fullName evidence="6">ABC transporter ATP-binding protein</fullName>
    </submittedName>
</protein>
<proteinExistence type="predicted"/>
<dbReference type="GO" id="GO:0016887">
    <property type="term" value="F:ATP hydrolysis activity"/>
    <property type="evidence" value="ECO:0007669"/>
    <property type="project" value="InterPro"/>
</dbReference>
<dbReference type="Gene3D" id="3.40.50.300">
    <property type="entry name" value="P-loop containing nucleotide triphosphate hydrolases"/>
    <property type="match status" value="1"/>
</dbReference>
<dbReference type="PROSITE" id="PS00211">
    <property type="entry name" value="ABC_TRANSPORTER_1"/>
    <property type="match status" value="1"/>
</dbReference>
<dbReference type="PANTHER" id="PTHR42794">
    <property type="entry name" value="HEMIN IMPORT ATP-BINDING PROTEIN HMUV"/>
    <property type="match status" value="1"/>
</dbReference>
<evidence type="ECO:0000256" key="1">
    <source>
        <dbReference type="ARBA" id="ARBA00022448"/>
    </source>
</evidence>
<organism evidence="6">
    <name type="scientific">candidate division WOR-3 bacterium</name>
    <dbReference type="NCBI Taxonomy" id="2052148"/>
    <lineage>
        <taxon>Bacteria</taxon>
        <taxon>Bacteria division WOR-3</taxon>
    </lineage>
</organism>
<dbReference type="AlphaFoldDB" id="A0A7V3KMM7"/>
<dbReference type="SMART" id="SM00382">
    <property type="entry name" value="AAA"/>
    <property type="match status" value="1"/>
</dbReference>
<keyword evidence="4" id="KW-1278">Translocase</keyword>
<dbReference type="InterPro" id="IPR027417">
    <property type="entry name" value="P-loop_NTPase"/>
</dbReference>
<keyword evidence="1" id="KW-0813">Transport</keyword>
<dbReference type="InterPro" id="IPR003593">
    <property type="entry name" value="AAA+_ATPase"/>
</dbReference>
<name>A0A7V3KMM7_UNCW3</name>
<dbReference type="PANTHER" id="PTHR42794:SF1">
    <property type="entry name" value="HEMIN IMPORT ATP-BINDING PROTEIN HMUV"/>
    <property type="match status" value="1"/>
</dbReference>
<dbReference type="EMBL" id="DTGD01000023">
    <property type="protein sequence ID" value="HGB35388.1"/>
    <property type="molecule type" value="Genomic_DNA"/>
</dbReference>
<feature type="domain" description="ABC transporter" evidence="5">
    <location>
        <begin position="4"/>
        <end position="242"/>
    </location>
</feature>
<dbReference type="InterPro" id="IPR017871">
    <property type="entry name" value="ABC_transporter-like_CS"/>
</dbReference>
<dbReference type="Pfam" id="PF00005">
    <property type="entry name" value="ABC_tran"/>
    <property type="match status" value="1"/>
</dbReference>
<evidence type="ECO:0000313" key="6">
    <source>
        <dbReference type="EMBL" id="HGB35388.1"/>
    </source>
</evidence>
<evidence type="ECO:0000256" key="2">
    <source>
        <dbReference type="ARBA" id="ARBA00022741"/>
    </source>
</evidence>
<dbReference type="PROSITE" id="PS50893">
    <property type="entry name" value="ABC_TRANSPORTER_2"/>
    <property type="match status" value="1"/>
</dbReference>
<evidence type="ECO:0000256" key="4">
    <source>
        <dbReference type="ARBA" id="ARBA00022967"/>
    </source>
</evidence>
<evidence type="ECO:0000259" key="5">
    <source>
        <dbReference type="PROSITE" id="PS50893"/>
    </source>
</evidence>
<dbReference type="InterPro" id="IPR003439">
    <property type="entry name" value="ABC_transporter-like_ATP-bd"/>
</dbReference>
<accession>A0A7V3KMM7</accession>
<keyword evidence="3 6" id="KW-0067">ATP-binding</keyword>
<gene>
    <name evidence="6" type="ORF">ENV38_00565</name>
</gene>
<dbReference type="CDD" id="cd03214">
    <property type="entry name" value="ABC_Iron-Siderophores_B12_Hemin"/>
    <property type="match status" value="1"/>
</dbReference>
<reference evidence="6" key="1">
    <citation type="journal article" date="2020" name="mSystems">
        <title>Genome- and Community-Level Interaction Insights into Carbon Utilization and Element Cycling Functions of Hydrothermarchaeota in Hydrothermal Sediment.</title>
        <authorList>
            <person name="Zhou Z."/>
            <person name="Liu Y."/>
            <person name="Xu W."/>
            <person name="Pan J."/>
            <person name="Luo Z.H."/>
            <person name="Li M."/>
        </authorList>
    </citation>
    <scope>NUCLEOTIDE SEQUENCE [LARGE SCALE GENOMIC DNA]</scope>
    <source>
        <strain evidence="6">SpSt-754</strain>
    </source>
</reference>
<dbReference type="SUPFAM" id="SSF52540">
    <property type="entry name" value="P-loop containing nucleoside triphosphate hydrolases"/>
    <property type="match status" value="1"/>
</dbReference>
<comment type="caution">
    <text evidence="6">The sequence shown here is derived from an EMBL/GenBank/DDBJ whole genome shotgun (WGS) entry which is preliminary data.</text>
</comment>
<keyword evidence="2" id="KW-0547">Nucleotide-binding</keyword>
<evidence type="ECO:0000256" key="3">
    <source>
        <dbReference type="ARBA" id="ARBA00022840"/>
    </source>
</evidence>